<dbReference type="InterPro" id="IPR010345">
    <property type="entry name" value="IL-17_fam"/>
</dbReference>
<name>A0A0N4ZBD4_PARTI</name>
<dbReference type="GO" id="GO:0005576">
    <property type="term" value="C:extracellular region"/>
    <property type="evidence" value="ECO:0007669"/>
    <property type="project" value="UniProtKB-SubCell"/>
</dbReference>
<sequence length="200" mass="22627">MAVCVLLLSIHPSIGGKYSNEIKLTDECYYRYSAQDHHQSFSNWLHRKNSTHYSPIVPSYSQALLKLEVENFRHGEQVTTGASSCNGKQNTFITPETPLRERALCKFEYVVNYNPKRLPSVLTEVTCSCPRPSAKLIGKRVFECEPLRYSIRVLLFDDDCQSFYEGYETLALACIPVMQATAVSSVNTDFMVPVKADIPT</sequence>
<comment type="subcellular location">
    <subcellularLocation>
        <location evidence="1">Secreted</location>
    </subcellularLocation>
</comment>
<evidence type="ECO:0000256" key="3">
    <source>
        <dbReference type="ARBA" id="ARBA00022525"/>
    </source>
</evidence>
<dbReference type="Pfam" id="PF06083">
    <property type="entry name" value="IL17"/>
    <property type="match status" value="1"/>
</dbReference>
<dbReference type="Gene3D" id="2.10.90.10">
    <property type="entry name" value="Cystine-knot cytokines"/>
    <property type="match status" value="1"/>
</dbReference>
<dbReference type="GO" id="GO:0005125">
    <property type="term" value="F:cytokine activity"/>
    <property type="evidence" value="ECO:0007669"/>
    <property type="project" value="InterPro"/>
</dbReference>
<dbReference type="SUPFAM" id="SSF57501">
    <property type="entry name" value="Cystine-knot cytokines"/>
    <property type="match status" value="1"/>
</dbReference>
<keyword evidence="6" id="KW-1185">Reference proteome</keyword>
<organism evidence="6 7">
    <name type="scientific">Parastrongyloides trichosuri</name>
    <name type="common">Possum-specific nematode worm</name>
    <dbReference type="NCBI Taxonomy" id="131310"/>
    <lineage>
        <taxon>Eukaryota</taxon>
        <taxon>Metazoa</taxon>
        <taxon>Ecdysozoa</taxon>
        <taxon>Nematoda</taxon>
        <taxon>Chromadorea</taxon>
        <taxon>Rhabditida</taxon>
        <taxon>Tylenchina</taxon>
        <taxon>Panagrolaimomorpha</taxon>
        <taxon>Strongyloidoidea</taxon>
        <taxon>Strongyloididae</taxon>
        <taxon>Parastrongyloides</taxon>
    </lineage>
</organism>
<evidence type="ECO:0000256" key="4">
    <source>
        <dbReference type="ARBA" id="ARBA00022729"/>
    </source>
</evidence>
<dbReference type="InterPro" id="IPR029034">
    <property type="entry name" value="Cystine-knot_cytokine"/>
</dbReference>
<dbReference type="WBParaSite" id="PTRK_0000484700.1">
    <property type="protein sequence ID" value="PTRK_0000484700.1"/>
    <property type="gene ID" value="PTRK_0000484700"/>
</dbReference>
<accession>A0A0N4ZBD4</accession>
<evidence type="ECO:0000313" key="6">
    <source>
        <dbReference type="Proteomes" id="UP000038045"/>
    </source>
</evidence>
<evidence type="ECO:0000256" key="2">
    <source>
        <dbReference type="ARBA" id="ARBA00007236"/>
    </source>
</evidence>
<keyword evidence="3" id="KW-0964">Secreted</keyword>
<evidence type="ECO:0000313" key="7">
    <source>
        <dbReference type="WBParaSite" id="PTRK_0000484700.1"/>
    </source>
</evidence>
<evidence type="ECO:0000256" key="1">
    <source>
        <dbReference type="ARBA" id="ARBA00004613"/>
    </source>
</evidence>
<comment type="similarity">
    <text evidence="2">Belongs to the IL-17 family.</text>
</comment>
<dbReference type="AlphaFoldDB" id="A0A0N4ZBD4"/>
<evidence type="ECO:0000256" key="5">
    <source>
        <dbReference type="SAM" id="SignalP"/>
    </source>
</evidence>
<feature type="signal peptide" evidence="5">
    <location>
        <begin position="1"/>
        <end position="16"/>
    </location>
</feature>
<feature type="chain" id="PRO_5005891440" evidence="5">
    <location>
        <begin position="17"/>
        <end position="200"/>
    </location>
</feature>
<keyword evidence="4 5" id="KW-0732">Signal</keyword>
<reference evidence="7" key="1">
    <citation type="submission" date="2017-02" db="UniProtKB">
        <authorList>
            <consortium name="WormBaseParasite"/>
        </authorList>
    </citation>
    <scope>IDENTIFICATION</scope>
</reference>
<proteinExistence type="inferred from homology"/>
<dbReference type="Proteomes" id="UP000038045">
    <property type="component" value="Unplaced"/>
</dbReference>
<protein>
    <submittedName>
        <fullName evidence="7">Si:ch73-335m24.2</fullName>
    </submittedName>
</protein>